<accession>A0A831RTI6</accession>
<feature type="chain" id="PRO_5032401990" description="DUF1318 domain-containing protein" evidence="1">
    <location>
        <begin position="31"/>
        <end position="106"/>
    </location>
</feature>
<protein>
    <recommendedName>
        <fullName evidence="3">DUF1318 domain-containing protein</fullName>
    </recommendedName>
</protein>
<evidence type="ECO:0000256" key="1">
    <source>
        <dbReference type="SAM" id="SignalP"/>
    </source>
</evidence>
<feature type="signal peptide" evidence="1">
    <location>
        <begin position="1"/>
        <end position="30"/>
    </location>
</feature>
<reference evidence="2" key="1">
    <citation type="journal article" date="2020" name="mSystems">
        <title>Genome- and Community-Level Interaction Insights into Carbon Utilization and Element Cycling Functions of Hydrothermarchaeota in Hydrothermal Sediment.</title>
        <authorList>
            <person name="Zhou Z."/>
            <person name="Liu Y."/>
            <person name="Xu W."/>
            <person name="Pan J."/>
            <person name="Luo Z.H."/>
            <person name="Li M."/>
        </authorList>
    </citation>
    <scope>NUCLEOTIDE SEQUENCE [LARGE SCALE GENOMIC DNA]</scope>
    <source>
        <strain evidence="2">HyVt-458</strain>
    </source>
</reference>
<organism evidence="2">
    <name type="scientific">Thiolapillus brandeum</name>
    <dbReference type="NCBI Taxonomy" id="1076588"/>
    <lineage>
        <taxon>Bacteria</taxon>
        <taxon>Pseudomonadati</taxon>
        <taxon>Pseudomonadota</taxon>
        <taxon>Gammaproteobacteria</taxon>
        <taxon>Chromatiales</taxon>
        <taxon>Sedimenticolaceae</taxon>
        <taxon>Thiolapillus</taxon>
    </lineage>
</organism>
<evidence type="ECO:0000313" key="2">
    <source>
        <dbReference type="EMBL" id="HEC06791.1"/>
    </source>
</evidence>
<gene>
    <name evidence="2" type="ORF">ENJ12_08065</name>
</gene>
<comment type="caution">
    <text evidence="2">The sequence shown here is derived from an EMBL/GenBank/DDBJ whole genome shotgun (WGS) entry which is preliminary data.</text>
</comment>
<dbReference type="EMBL" id="DRLF01000282">
    <property type="protein sequence ID" value="HEC06791.1"/>
    <property type="molecule type" value="Genomic_DNA"/>
</dbReference>
<name>A0A831RTI6_9GAMM</name>
<sequence length="106" mass="11336">MSIRQKIFRTAAALLLSVGAVQLASAGAIATQTITSTVVGARAGDIPATSSVQELEATLKASYVGTYAIYGSLPEQKKQALYASIKKGGNIQDFREQVINERLHRR</sequence>
<dbReference type="Proteomes" id="UP000886339">
    <property type="component" value="Unassembled WGS sequence"/>
</dbReference>
<evidence type="ECO:0008006" key="3">
    <source>
        <dbReference type="Google" id="ProtNLM"/>
    </source>
</evidence>
<keyword evidence="1" id="KW-0732">Signal</keyword>
<dbReference type="AlphaFoldDB" id="A0A831RTI6"/>
<proteinExistence type="predicted"/>